<dbReference type="SMART" id="SM00256">
    <property type="entry name" value="FBOX"/>
    <property type="match status" value="1"/>
</dbReference>
<dbReference type="PANTHER" id="PTHR34145">
    <property type="entry name" value="OS02G0105600 PROTEIN"/>
    <property type="match status" value="1"/>
</dbReference>
<keyword evidence="2" id="KW-1185">Reference proteome</keyword>
<dbReference type="InterPro" id="IPR055357">
    <property type="entry name" value="LRR_At1g61320_AtMIF1"/>
</dbReference>
<evidence type="ECO:0000313" key="3">
    <source>
        <dbReference type="RefSeq" id="XP_060669924.1"/>
    </source>
</evidence>
<name>A0ABM3ZZL6_ZIZJJ</name>
<gene>
    <name evidence="3" type="primary">LOC132800385</name>
</gene>
<evidence type="ECO:0000259" key="1">
    <source>
        <dbReference type="PROSITE" id="PS50181"/>
    </source>
</evidence>
<dbReference type="SUPFAM" id="SSF52047">
    <property type="entry name" value="RNI-like"/>
    <property type="match status" value="1"/>
</dbReference>
<dbReference type="Proteomes" id="UP001652623">
    <property type="component" value="Chromosome 1"/>
</dbReference>
<dbReference type="InterPro" id="IPR032675">
    <property type="entry name" value="LRR_dom_sf"/>
</dbReference>
<accession>A0ABM3ZZL6</accession>
<dbReference type="Pfam" id="PF00646">
    <property type="entry name" value="F-box"/>
    <property type="match status" value="1"/>
</dbReference>
<evidence type="ECO:0000313" key="2">
    <source>
        <dbReference type="Proteomes" id="UP001652623"/>
    </source>
</evidence>
<protein>
    <submittedName>
        <fullName evidence="3">F-box/LRR-repeat protein At3g18150</fullName>
    </submittedName>
</protein>
<reference evidence="3" key="1">
    <citation type="submission" date="2025-08" db="UniProtKB">
        <authorList>
            <consortium name="RefSeq"/>
        </authorList>
    </citation>
    <scope>IDENTIFICATION</scope>
    <source>
        <tissue evidence="3">Seedling</tissue>
    </source>
</reference>
<feature type="domain" description="F-box" evidence="1">
    <location>
        <begin position="1"/>
        <end position="55"/>
    </location>
</feature>
<dbReference type="SUPFAM" id="SSF81383">
    <property type="entry name" value="F-box domain"/>
    <property type="match status" value="1"/>
</dbReference>
<dbReference type="InterPro" id="IPR036047">
    <property type="entry name" value="F-box-like_dom_sf"/>
</dbReference>
<dbReference type="InterPro" id="IPR053772">
    <property type="entry name" value="At1g61320/At1g61330-like"/>
</dbReference>
<sequence length="529" mass="61773">MDLISELPEHILHHVLYFLAARDVAKASILSKTWRSIALSCPYVDLRTEHYFESTEISFKQYVETTLQNCITKNLGLRAIKLRIFYYEPEEWDDLINRWINFVARTSSRLEKFDIDLGRTKNAPYNLPEGIVFSFKTLIELSLCGFGLDSSSKYCHINLPLLQSLILCDMDVNDTFVLNFMFSCPLLEKLIIKECEKLTSVNVSSLQRIKMILIQYCGKLTRVEVRALSLQCFSFHGTKSMPCEIDLAGCHNLKFLSLHTLCKMASLAWVQNQISKLVGLEILILDCLNLESIKISNSKLKQLEIERCRNLGIMATEFDALSLHSVKFLYNKLPFYSINTSNLRKATFEFRLGDHNDTMWFYKLKELYEKTIHIGDLKVAIQSLKSKTWSVITFDELSERVLIILEELKELNPHVTISSMSSADWLLFLFSKQRWTNMYVASSSHNNDIMRVFYDEVFNKKTGEICRLNRLTERCSRYYNLDGVEIERIEWIEERDKIIPLLKPHQTAFYNVMSVKLKWQKKEEIKDHS</sequence>
<dbReference type="Gene3D" id="1.20.1280.50">
    <property type="match status" value="1"/>
</dbReference>
<organism evidence="2 3">
    <name type="scientific">Ziziphus jujuba</name>
    <name type="common">Chinese jujube</name>
    <name type="synonym">Ziziphus sativa</name>
    <dbReference type="NCBI Taxonomy" id="326968"/>
    <lineage>
        <taxon>Eukaryota</taxon>
        <taxon>Viridiplantae</taxon>
        <taxon>Streptophyta</taxon>
        <taxon>Embryophyta</taxon>
        <taxon>Tracheophyta</taxon>
        <taxon>Spermatophyta</taxon>
        <taxon>Magnoliopsida</taxon>
        <taxon>eudicotyledons</taxon>
        <taxon>Gunneridae</taxon>
        <taxon>Pentapetalae</taxon>
        <taxon>rosids</taxon>
        <taxon>fabids</taxon>
        <taxon>Rosales</taxon>
        <taxon>Rhamnaceae</taxon>
        <taxon>Paliureae</taxon>
        <taxon>Ziziphus</taxon>
    </lineage>
</organism>
<dbReference type="RefSeq" id="XP_060669924.1">
    <property type="nucleotide sequence ID" value="XM_060813941.1"/>
</dbReference>
<dbReference type="GeneID" id="132800385"/>
<dbReference type="Pfam" id="PF23622">
    <property type="entry name" value="LRR_At1g61320_AtMIF1"/>
    <property type="match status" value="1"/>
</dbReference>
<proteinExistence type="predicted"/>
<dbReference type="Gene3D" id="3.80.10.10">
    <property type="entry name" value="Ribonuclease Inhibitor"/>
    <property type="match status" value="1"/>
</dbReference>
<dbReference type="PROSITE" id="PS50181">
    <property type="entry name" value="FBOX"/>
    <property type="match status" value="1"/>
</dbReference>
<dbReference type="InterPro" id="IPR001810">
    <property type="entry name" value="F-box_dom"/>
</dbReference>